<dbReference type="SUPFAM" id="SSF55729">
    <property type="entry name" value="Acyl-CoA N-acyltransferases (Nat)"/>
    <property type="match status" value="1"/>
</dbReference>
<organism evidence="2 3">
    <name type="scientific">Pradoshia eiseniae</name>
    <dbReference type="NCBI Taxonomy" id="2064768"/>
    <lineage>
        <taxon>Bacteria</taxon>
        <taxon>Bacillati</taxon>
        <taxon>Bacillota</taxon>
        <taxon>Bacilli</taxon>
        <taxon>Bacillales</taxon>
        <taxon>Bacillaceae</taxon>
        <taxon>Pradoshia</taxon>
    </lineage>
</organism>
<evidence type="ECO:0000313" key="2">
    <source>
        <dbReference type="EMBL" id="PQD96665.1"/>
    </source>
</evidence>
<dbReference type="AlphaFoldDB" id="A0A2S7N3V1"/>
<dbReference type="InterPro" id="IPR016181">
    <property type="entry name" value="Acyl_CoA_acyltransferase"/>
</dbReference>
<dbReference type="RefSeq" id="WP_104847762.1">
    <property type="nucleotide sequence ID" value="NZ_PKOZ01000001.1"/>
</dbReference>
<proteinExistence type="predicted"/>
<dbReference type="PROSITE" id="PS51186">
    <property type="entry name" value="GNAT"/>
    <property type="match status" value="1"/>
</dbReference>
<keyword evidence="2" id="KW-0808">Transferase</keyword>
<evidence type="ECO:0000313" key="3">
    <source>
        <dbReference type="Proteomes" id="UP000239663"/>
    </source>
</evidence>
<feature type="domain" description="N-acetyltransferase" evidence="1">
    <location>
        <begin position="1"/>
        <end position="156"/>
    </location>
</feature>
<name>A0A2S7N3V1_9BACI</name>
<reference evidence="2 3" key="1">
    <citation type="submission" date="2017-12" db="EMBL/GenBank/DDBJ databases">
        <title>Taxonomic description and draft genome of Pradoshia cofamensis Gen. nov., sp. nov., a thermotolerant bacillale isolated from anterior gut of earthworm Eisenia fetida.</title>
        <authorList>
            <person name="Saha T."/>
            <person name="Chakraborty R."/>
        </authorList>
    </citation>
    <scope>NUCLEOTIDE SEQUENCE [LARGE SCALE GENOMIC DNA]</scope>
    <source>
        <strain evidence="2 3">EAG3</strain>
    </source>
</reference>
<dbReference type="InterPro" id="IPR000182">
    <property type="entry name" value="GNAT_dom"/>
</dbReference>
<comment type="caution">
    <text evidence="2">The sequence shown here is derived from an EMBL/GenBank/DDBJ whole genome shotgun (WGS) entry which is preliminary data.</text>
</comment>
<accession>A0A2S7N3V1</accession>
<dbReference type="EMBL" id="PKOZ01000001">
    <property type="protein sequence ID" value="PQD96665.1"/>
    <property type="molecule type" value="Genomic_DNA"/>
</dbReference>
<keyword evidence="3" id="KW-1185">Reference proteome</keyword>
<dbReference type="OrthoDB" id="66776at2"/>
<dbReference type="Pfam" id="PF00583">
    <property type="entry name" value="Acetyltransf_1"/>
    <property type="match status" value="1"/>
</dbReference>
<dbReference type="Gene3D" id="3.40.630.30">
    <property type="match status" value="1"/>
</dbReference>
<dbReference type="Proteomes" id="UP000239663">
    <property type="component" value="Unassembled WGS sequence"/>
</dbReference>
<evidence type="ECO:0000259" key="1">
    <source>
        <dbReference type="PROSITE" id="PS51186"/>
    </source>
</evidence>
<protein>
    <submittedName>
        <fullName evidence="2">GNAT family N-acetyltransferase</fullName>
    </submittedName>
</protein>
<gene>
    <name evidence="2" type="ORF">CYL18_01870</name>
</gene>
<sequence>MELRFYKQQDLALIEQYQLREEQLRYTAMPGECIELSKTDVHRLPVLAIEDERLVTFFVLDKGKGPKAYTSNEDTILIRAFSTDYRYQGFGYAKKALSLLPAFVCSHFQDTKEIILAVNVKNTIAQGLYKKCGYMDHGERRMGKKGELIIMSYPLSVS</sequence>
<dbReference type="GO" id="GO:0016747">
    <property type="term" value="F:acyltransferase activity, transferring groups other than amino-acyl groups"/>
    <property type="evidence" value="ECO:0007669"/>
    <property type="project" value="InterPro"/>
</dbReference>